<evidence type="ECO:0000313" key="3">
    <source>
        <dbReference type="Proteomes" id="UP000305067"/>
    </source>
</evidence>
<dbReference type="InterPro" id="IPR022024">
    <property type="entry name" value="DUF3602"/>
</dbReference>
<feature type="compositionally biased region" description="Basic and acidic residues" evidence="1">
    <location>
        <begin position="86"/>
        <end position="116"/>
    </location>
</feature>
<reference evidence="2 3" key="1">
    <citation type="journal article" date="2019" name="Nat. Ecol. Evol.">
        <title>Megaphylogeny resolves global patterns of mushroom evolution.</title>
        <authorList>
            <person name="Varga T."/>
            <person name="Krizsan K."/>
            <person name="Foldi C."/>
            <person name="Dima B."/>
            <person name="Sanchez-Garcia M."/>
            <person name="Sanchez-Ramirez S."/>
            <person name="Szollosi G.J."/>
            <person name="Szarkandi J.G."/>
            <person name="Papp V."/>
            <person name="Albert L."/>
            <person name="Andreopoulos W."/>
            <person name="Angelini C."/>
            <person name="Antonin V."/>
            <person name="Barry K.W."/>
            <person name="Bougher N.L."/>
            <person name="Buchanan P."/>
            <person name="Buyck B."/>
            <person name="Bense V."/>
            <person name="Catcheside P."/>
            <person name="Chovatia M."/>
            <person name="Cooper J."/>
            <person name="Damon W."/>
            <person name="Desjardin D."/>
            <person name="Finy P."/>
            <person name="Geml J."/>
            <person name="Haridas S."/>
            <person name="Hughes K."/>
            <person name="Justo A."/>
            <person name="Karasinski D."/>
            <person name="Kautmanova I."/>
            <person name="Kiss B."/>
            <person name="Kocsube S."/>
            <person name="Kotiranta H."/>
            <person name="LaButti K.M."/>
            <person name="Lechner B.E."/>
            <person name="Liimatainen K."/>
            <person name="Lipzen A."/>
            <person name="Lukacs Z."/>
            <person name="Mihaltcheva S."/>
            <person name="Morgado L.N."/>
            <person name="Niskanen T."/>
            <person name="Noordeloos M.E."/>
            <person name="Ohm R.A."/>
            <person name="Ortiz-Santana B."/>
            <person name="Ovrebo C."/>
            <person name="Racz N."/>
            <person name="Riley R."/>
            <person name="Savchenko A."/>
            <person name="Shiryaev A."/>
            <person name="Soop K."/>
            <person name="Spirin V."/>
            <person name="Szebenyi C."/>
            <person name="Tomsovsky M."/>
            <person name="Tulloss R.E."/>
            <person name="Uehling J."/>
            <person name="Grigoriev I.V."/>
            <person name="Vagvolgyi C."/>
            <person name="Papp T."/>
            <person name="Martin F.M."/>
            <person name="Miettinen O."/>
            <person name="Hibbett D.S."/>
            <person name="Nagy L.G."/>
        </authorList>
    </citation>
    <scope>NUCLEOTIDE SEQUENCE [LARGE SCALE GENOMIC DNA]</scope>
    <source>
        <strain evidence="2 3">CBS 309.79</strain>
    </source>
</reference>
<dbReference type="STRING" id="1884261.A0A5C3Q689"/>
<name>A0A5C3Q689_9AGAR</name>
<dbReference type="PANTHER" id="PTHR34693:SF1">
    <property type="entry name" value="PROTEIN PAR32"/>
    <property type="match status" value="1"/>
</dbReference>
<protein>
    <submittedName>
        <fullName evidence="2">Uncharacterized protein</fullName>
    </submittedName>
</protein>
<feature type="region of interest" description="Disordered" evidence="1">
    <location>
        <begin position="1"/>
        <end position="270"/>
    </location>
</feature>
<dbReference type="PANTHER" id="PTHR34693">
    <property type="entry name" value="PROTEIN PAR32"/>
    <property type="match status" value="1"/>
</dbReference>
<proteinExistence type="predicted"/>
<keyword evidence="3" id="KW-1185">Reference proteome</keyword>
<organism evidence="2 3">
    <name type="scientific">Pterulicium gracile</name>
    <dbReference type="NCBI Taxonomy" id="1884261"/>
    <lineage>
        <taxon>Eukaryota</taxon>
        <taxon>Fungi</taxon>
        <taxon>Dikarya</taxon>
        <taxon>Basidiomycota</taxon>
        <taxon>Agaricomycotina</taxon>
        <taxon>Agaricomycetes</taxon>
        <taxon>Agaricomycetidae</taxon>
        <taxon>Agaricales</taxon>
        <taxon>Pleurotineae</taxon>
        <taxon>Pterulaceae</taxon>
        <taxon>Pterulicium</taxon>
    </lineage>
</organism>
<sequence>MAEPTASPARSQSRGRDTLQSFGRGGAGNFRQSSASRDGRPSEADLGAPCGGGEFSPVRGREPAVAYPASGVISTGRGGAGNIRSPSRDAESPSRRVSESREREILAQHAEQDKTAFHSTGRGGVGNISRSRSRGPSPLVPPGPPAVTSSGRGGLGNFTPGHVDTRIVEEEERKQHAIPDAVHSSGRGGFANITHQADPGVEHQPGTASPLGPGTPHRSGRGGAGNFRSPSTSAGREASSERGPGSRSASKEPGGLAGLWNKVTGHGPSA</sequence>
<evidence type="ECO:0000256" key="1">
    <source>
        <dbReference type="SAM" id="MobiDB-lite"/>
    </source>
</evidence>
<dbReference type="Pfam" id="PF12223">
    <property type="entry name" value="DUF3602"/>
    <property type="match status" value="1"/>
</dbReference>
<evidence type="ECO:0000313" key="2">
    <source>
        <dbReference type="EMBL" id="TFK97502.1"/>
    </source>
</evidence>
<dbReference type="AlphaFoldDB" id="A0A5C3Q689"/>
<accession>A0A5C3Q689</accession>
<dbReference type="InterPro" id="IPR053203">
    <property type="entry name" value="Cisplatin_resist-associated"/>
</dbReference>
<dbReference type="Proteomes" id="UP000305067">
    <property type="component" value="Unassembled WGS sequence"/>
</dbReference>
<dbReference type="OrthoDB" id="2537432at2759"/>
<dbReference type="EMBL" id="ML178847">
    <property type="protein sequence ID" value="TFK97502.1"/>
    <property type="molecule type" value="Genomic_DNA"/>
</dbReference>
<gene>
    <name evidence="2" type="ORF">BDV98DRAFT_574578</name>
</gene>
<feature type="compositionally biased region" description="Basic and acidic residues" evidence="1">
    <location>
        <begin position="163"/>
        <end position="177"/>
    </location>
</feature>